<accession>A0A3P8KNK0</accession>
<reference evidence="1 2" key="1">
    <citation type="submission" date="2018-11" db="EMBL/GenBank/DDBJ databases">
        <authorList>
            <consortium name="Pathogen Informatics"/>
        </authorList>
    </citation>
    <scope>NUCLEOTIDE SEQUENCE [LARGE SCALE GENOMIC DNA]</scope>
    <source>
        <strain>Denwood</strain>
        <strain evidence="2">Zambia</strain>
    </source>
</reference>
<dbReference type="Proteomes" id="UP000269396">
    <property type="component" value="Unassembled WGS sequence"/>
</dbReference>
<dbReference type="EMBL" id="UZAL01043928">
    <property type="protein sequence ID" value="VDP81919.1"/>
    <property type="molecule type" value="Genomic_DNA"/>
</dbReference>
<name>A0A3P8KNK0_9TREM</name>
<evidence type="ECO:0000313" key="2">
    <source>
        <dbReference type="Proteomes" id="UP000269396"/>
    </source>
</evidence>
<protein>
    <submittedName>
        <fullName evidence="1">Uncharacterized protein</fullName>
    </submittedName>
</protein>
<evidence type="ECO:0000313" key="1">
    <source>
        <dbReference type="EMBL" id="VDP81919.1"/>
    </source>
</evidence>
<keyword evidence="2" id="KW-1185">Reference proteome</keyword>
<dbReference type="AlphaFoldDB" id="A0A3P8KNK0"/>
<sequence length="35" mass="3839">MSLIIVVSKGLLTFNGNTMLVMQRGSASCVRAQRR</sequence>
<organism evidence="1 2">
    <name type="scientific">Schistosoma mattheei</name>
    <dbReference type="NCBI Taxonomy" id="31246"/>
    <lineage>
        <taxon>Eukaryota</taxon>
        <taxon>Metazoa</taxon>
        <taxon>Spiralia</taxon>
        <taxon>Lophotrochozoa</taxon>
        <taxon>Platyhelminthes</taxon>
        <taxon>Trematoda</taxon>
        <taxon>Digenea</taxon>
        <taxon>Strigeidida</taxon>
        <taxon>Schistosomatoidea</taxon>
        <taxon>Schistosomatidae</taxon>
        <taxon>Schistosoma</taxon>
    </lineage>
</organism>
<gene>
    <name evidence="1" type="ORF">SMTD_LOCUS20231</name>
</gene>
<proteinExistence type="predicted"/>